<organism evidence="2 3">
    <name type="scientific">Meloidogyne javanica</name>
    <name type="common">Root-knot nematode worm</name>
    <dbReference type="NCBI Taxonomy" id="6303"/>
    <lineage>
        <taxon>Eukaryota</taxon>
        <taxon>Metazoa</taxon>
        <taxon>Ecdysozoa</taxon>
        <taxon>Nematoda</taxon>
        <taxon>Chromadorea</taxon>
        <taxon>Rhabditida</taxon>
        <taxon>Tylenchina</taxon>
        <taxon>Tylenchomorpha</taxon>
        <taxon>Tylenchoidea</taxon>
        <taxon>Meloidogynidae</taxon>
        <taxon>Meloidogyninae</taxon>
        <taxon>Meloidogyne</taxon>
        <taxon>Meloidogyne incognita group</taxon>
    </lineage>
</organism>
<evidence type="ECO:0000313" key="2">
    <source>
        <dbReference type="Proteomes" id="UP000887561"/>
    </source>
</evidence>
<sequence>MQTKERRSEEEERFRRAGRAGCTPSKSRPCETVFLASPNGTTSRSHEELATQRRVSQHLECQTEEERRQCGSGLFQFENKENVHKKRNRGKDG</sequence>
<proteinExistence type="predicted"/>
<feature type="region of interest" description="Disordered" evidence="1">
    <location>
        <begin position="1"/>
        <end position="31"/>
    </location>
</feature>
<protein>
    <submittedName>
        <fullName evidence="3">Uncharacterized protein</fullName>
    </submittedName>
</protein>
<dbReference type="WBParaSite" id="scaffold21425_cov342.g19699">
    <property type="protein sequence ID" value="scaffold21425_cov342.g19699"/>
    <property type="gene ID" value="scaffold21425_cov342.g19699"/>
</dbReference>
<evidence type="ECO:0000256" key="1">
    <source>
        <dbReference type="SAM" id="MobiDB-lite"/>
    </source>
</evidence>
<name>A0A915LWI1_MELJA</name>
<reference evidence="3" key="1">
    <citation type="submission" date="2022-11" db="UniProtKB">
        <authorList>
            <consortium name="WormBaseParasite"/>
        </authorList>
    </citation>
    <scope>IDENTIFICATION</scope>
</reference>
<dbReference type="AlphaFoldDB" id="A0A915LWI1"/>
<evidence type="ECO:0000313" key="3">
    <source>
        <dbReference type="WBParaSite" id="scaffold21425_cov342.g19699"/>
    </source>
</evidence>
<dbReference type="Proteomes" id="UP000887561">
    <property type="component" value="Unplaced"/>
</dbReference>
<accession>A0A915LWI1</accession>
<feature type="compositionally biased region" description="Basic and acidic residues" evidence="1">
    <location>
        <begin position="1"/>
        <end position="15"/>
    </location>
</feature>
<keyword evidence="2" id="KW-1185">Reference proteome</keyword>